<keyword evidence="7" id="KW-0479">Metal-binding</keyword>
<dbReference type="InterPro" id="IPR002933">
    <property type="entry name" value="Peptidase_M20"/>
</dbReference>
<protein>
    <recommendedName>
        <fullName evidence="6">Probable succinyl-diaminopimelate desuccinylase</fullName>
        <ecNumber evidence="5">3.5.1.18</ecNumber>
    </recommendedName>
</protein>
<evidence type="ECO:0000313" key="13">
    <source>
        <dbReference type="EMBL" id="CCV09265.1"/>
    </source>
</evidence>
<dbReference type="Pfam" id="PF01546">
    <property type="entry name" value="Peptidase_M20"/>
    <property type="match status" value="1"/>
</dbReference>
<dbReference type="OrthoDB" id="9809784at2"/>
<dbReference type="GO" id="GO:0008777">
    <property type="term" value="F:acetylornithine deacetylase activity"/>
    <property type="evidence" value="ECO:0007669"/>
    <property type="project" value="TreeGrafter"/>
</dbReference>
<sequence length="379" mass="41046">MSSANPELVTLVQDLTRIESINPSLAATGSGEIEVARYLEKYCRQRDLPFDVQDVKDGRPNFITWVPGQDPNRRILFIAHTDTVPVDKWESDPFSGEVRDGRIYGRGSCDTKGSLATMLTALSTLRERKPKATIVLVASIDEEFRKIGARAVADSGVAYEAAVVGEPTNLELVVAHKGSVRWQVEVEGIPVHSSRPHLGVNAITGMAKIVLALDEHNKVLSERQNVLVGPPALTVSLIEGGIELTTVPPACRIWIDRRLTPGEPPQQALQEVENIFDGYRNGPDKIKVRSILPALEDPAPPSAEGSRIAMVAAEACARVAGTGSYIGAPWGTDASQLDGIPCVVIGPGSMAQAHTSNEFIEINQLDMAVEIYQQIMLNF</sequence>
<proteinExistence type="inferred from homology"/>
<dbReference type="InterPro" id="IPR036264">
    <property type="entry name" value="Bact_exopeptidase_dim_dom"/>
</dbReference>
<dbReference type="Proteomes" id="UP000012062">
    <property type="component" value="Unassembled WGS sequence"/>
</dbReference>
<evidence type="ECO:0000256" key="11">
    <source>
        <dbReference type="ARBA" id="ARBA00051301"/>
    </source>
</evidence>
<comment type="similarity">
    <text evidence="4">Belongs to the peptidase M20A family.</text>
</comment>
<dbReference type="AlphaFoldDB" id="M5EZ86"/>
<comment type="pathway">
    <text evidence="3">Amino-acid biosynthesis; L-lysine biosynthesis via DAP pathway; LL-2,6-diaminopimelate from (S)-tetrahydrodipicolinate (succinylase route): step 3/3.</text>
</comment>
<keyword evidence="9" id="KW-0862">Zinc</keyword>
<dbReference type="GO" id="GO:0009014">
    <property type="term" value="F:succinyl-diaminopimelate desuccinylase activity"/>
    <property type="evidence" value="ECO:0007669"/>
    <property type="project" value="UniProtKB-EC"/>
</dbReference>
<dbReference type="GO" id="GO:0009089">
    <property type="term" value="P:lysine biosynthetic process via diaminopimelate"/>
    <property type="evidence" value="ECO:0007669"/>
    <property type="project" value="UniProtKB-UniPathway"/>
</dbReference>
<dbReference type="RefSeq" id="WP_008878119.1">
    <property type="nucleotide sequence ID" value="NZ_CAUM01000168.1"/>
</dbReference>
<feature type="domain" description="Peptidase M20 dimerisation" evidence="12">
    <location>
        <begin position="174"/>
        <end position="277"/>
    </location>
</feature>
<dbReference type="Gene3D" id="3.40.630.10">
    <property type="entry name" value="Zn peptidases"/>
    <property type="match status" value="2"/>
</dbReference>
<gene>
    <name evidence="13" type="ORF">MESS2_960011</name>
</gene>
<dbReference type="Pfam" id="PF07687">
    <property type="entry name" value="M20_dimer"/>
    <property type="match status" value="1"/>
</dbReference>
<dbReference type="PANTHER" id="PTHR43808:SF31">
    <property type="entry name" value="N-ACETYL-L-CITRULLINE DEACETYLASE"/>
    <property type="match status" value="1"/>
</dbReference>
<dbReference type="UniPathway" id="UPA00034">
    <property type="reaction ID" value="UER00021"/>
</dbReference>
<dbReference type="NCBIfam" id="TIGR01910">
    <property type="entry name" value="DapE-ArgE"/>
    <property type="match status" value="1"/>
</dbReference>
<dbReference type="STRING" id="1297569.MESS2_960011"/>
<comment type="caution">
    <text evidence="13">The sequence shown here is derived from an EMBL/GenBank/DDBJ whole genome shotgun (WGS) entry which is preliminary data.</text>
</comment>
<dbReference type="PANTHER" id="PTHR43808">
    <property type="entry name" value="ACETYLORNITHINE DEACETYLASE"/>
    <property type="match status" value="1"/>
</dbReference>
<keyword evidence="14" id="KW-1185">Reference proteome</keyword>
<evidence type="ECO:0000256" key="5">
    <source>
        <dbReference type="ARBA" id="ARBA00011921"/>
    </source>
</evidence>
<evidence type="ECO:0000256" key="2">
    <source>
        <dbReference type="ARBA" id="ARBA00001947"/>
    </source>
</evidence>
<dbReference type="PROSITE" id="PS00758">
    <property type="entry name" value="ARGE_DAPE_CPG2_1"/>
    <property type="match status" value="1"/>
</dbReference>
<accession>M5EZ86</accession>
<comment type="cofactor">
    <cofactor evidence="1">
        <name>Co(2+)</name>
        <dbReference type="ChEBI" id="CHEBI:48828"/>
    </cofactor>
</comment>
<dbReference type="InterPro" id="IPR010182">
    <property type="entry name" value="ArgE/DapE"/>
</dbReference>
<dbReference type="GO" id="GO:0006526">
    <property type="term" value="P:L-arginine biosynthetic process"/>
    <property type="evidence" value="ECO:0007669"/>
    <property type="project" value="TreeGrafter"/>
</dbReference>
<dbReference type="EMBL" id="CAUM01000168">
    <property type="protein sequence ID" value="CCV09265.1"/>
    <property type="molecule type" value="Genomic_DNA"/>
</dbReference>
<dbReference type="CDD" id="cd03894">
    <property type="entry name" value="M20_ArgE"/>
    <property type="match status" value="1"/>
</dbReference>
<keyword evidence="8" id="KW-0378">Hydrolase</keyword>
<dbReference type="InterPro" id="IPR001261">
    <property type="entry name" value="ArgE/DapE_CS"/>
</dbReference>
<name>M5EZ86_9HYPH</name>
<dbReference type="InterPro" id="IPR050072">
    <property type="entry name" value="Peptidase_M20A"/>
</dbReference>
<dbReference type="EC" id="3.5.1.18" evidence="5"/>
<evidence type="ECO:0000256" key="4">
    <source>
        <dbReference type="ARBA" id="ARBA00006247"/>
    </source>
</evidence>
<comment type="catalytic activity">
    <reaction evidence="11">
        <text>N-succinyl-(2S,6S)-2,6-diaminopimelate + H2O = (2S,6S)-2,6-diaminopimelate + succinate</text>
        <dbReference type="Rhea" id="RHEA:22608"/>
        <dbReference type="ChEBI" id="CHEBI:15377"/>
        <dbReference type="ChEBI" id="CHEBI:30031"/>
        <dbReference type="ChEBI" id="CHEBI:57609"/>
        <dbReference type="ChEBI" id="CHEBI:58087"/>
        <dbReference type="EC" id="3.5.1.18"/>
    </reaction>
</comment>
<evidence type="ECO:0000256" key="7">
    <source>
        <dbReference type="ARBA" id="ARBA00022723"/>
    </source>
</evidence>
<evidence type="ECO:0000256" key="1">
    <source>
        <dbReference type="ARBA" id="ARBA00001941"/>
    </source>
</evidence>
<dbReference type="SUPFAM" id="SSF53187">
    <property type="entry name" value="Zn-dependent exopeptidases"/>
    <property type="match status" value="1"/>
</dbReference>
<dbReference type="InterPro" id="IPR011650">
    <property type="entry name" value="Peptidase_M20_dimer"/>
</dbReference>
<keyword evidence="10" id="KW-0170">Cobalt</keyword>
<evidence type="ECO:0000313" key="14">
    <source>
        <dbReference type="Proteomes" id="UP000012062"/>
    </source>
</evidence>
<dbReference type="eggNOG" id="COG0624">
    <property type="taxonomic scope" value="Bacteria"/>
</dbReference>
<evidence type="ECO:0000256" key="6">
    <source>
        <dbReference type="ARBA" id="ARBA00016853"/>
    </source>
</evidence>
<dbReference type="SUPFAM" id="SSF55031">
    <property type="entry name" value="Bacterial exopeptidase dimerisation domain"/>
    <property type="match status" value="1"/>
</dbReference>
<evidence type="ECO:0000256" key="9">
    <source>
        <dbReference type="ARBA" id="ARBA00022833"/>
    </source>
</evidence>
<organism evidence="13 14">
    <name type="scientific">Mesorhizobium metallidurans STM 2683</name>
    <dbReference type="NCBI Taxonomy" id="1297569"/>
    <lineage>
        <taxon>Bacteria</taxon>
        <taxon>Pseudomonadati</taxon>
        <taxon>Pseudomonadota</taxon>
        <taxon>Alphaproteobacteria</taxon>
        <taxon>Hyphomicrobiales</taxon>
        <taxon>Phyllobacteriaceae</taxon>
        <taxon>Mesorhizobium</taxon>
    </lineage>
</organism>
<comment type="cofactor">
    <cofactor evidence="2">
        <name>Zn(2+)</name>
        <dbReference type="ChEBI" id="CHEBI:29105"/>
    </cofactor>
</comment>
<evidence type="ECO:0000256" key="10">
    <source>
        <dbReference type="ARBA" id="ARBA00023285"/>
    </source>
</evidence>
<evidence type="ECO:0000259" key="12">
    <source>
        <dbReference type="Pfam" id="PF07687"/>
    </source>
</evidence>
<dbReference type="Gene3D" id="3.30.70.360">
    <property type="match status" value="1"/>
</dbReference>
<evidence type="ECO:0000256" key="3">
    <source>
        <dbReference type="ARBA" id="ARBA00005130"/>
    </source>
</evidence>
<dbReference type="GO" id="GO:0046872">
    <property type="term" value="F:metal ion binding"/>
    <property type="evidence" value="ECO:0007669"/>
    <property type="project" value="UniProtKB-KW"/>
</dbReference>
<reference evidence="13 14" key="1">
    <citation type="submission" date="2013-02" db="EMBL/GenBank/DDBJ databases">
        <authorList>
            <person name="Genoscope - CEA"/>
        </authorList>
    </citation>
    <scope>NUCLEOTIDE SEQUENCE [LARGE SCALE GENOMIC DNA]</scope>
    <source>
        <strain evidence="13 14">STM 2683</strain>
    </source>
</reference>
<evidence type="ECO:0000256" key="8">
    <source>
        <dbReference type="ARBA" id="ARBA00022801"/>
    </source>
</evidence>